<proteinExistence type="predicted"/>
<feature type="transmembrane region" description="Helical" evidence="1">
    <location>
        <begin position="18"/>
        <end position="34"/>
    </location>
</feature>
<sequence length="73" mass="8218">MKFLLTATPTLWSNEFDIFWKLGLVALFGLLSLLQRQGALKNITWLDNKDWPGITGLSALLVAVLLGFRYLHG</sequence>
<keyword evidence="1" id="KW-0472">Membrane</keyword>
<reference evidence="2 3" key="1">
    <citation type="submission" date="2017-10" db="EMBL/GenBank/DDBJ databases">
        <title>The draft genome sequence of Lewinella nigricans NBRC 102662.</title>
        <authorList>
            <person name="Wang K."/>
        </authorList>
    </citation>
    <scope>NUCLEOTIDE SEQUENCE [LARGE SCALE GENOMIC DNA]</scope>
    <source>
        <strain evidence="2 3">NBRC 102662</strain>
    </source>
</reference>
<comment type="caution">
    <text evidence="2">The sequence shown here is derived from an EMBL/GenBank/DDBJ whole genome shotgun (WGS) entry which is preliminary data.</text>
</comment>
<keyword evidence="3" id="KW-1185">Reference proteome</keyword>
<dbReference type="Proteomes" id="UP000223913">
    <property type="component" value="Unassembled WGS sequence"/>
</dbReference>
<evidence type="ECO:0000313" key="3">
    <source>
        <dbReference type="Proteomes" id="UP000223913"/>
    </source>
</evidence>
<evidence type="ECO:0000256" key="1">
    <source>
        <dbReference type="SAM" id="Phobius"/>
    </source>
</evidence>
<dbReference type="EMBL" id="PDUD01000035">
    <property type="protein sequence ID" value="PHN03004.1"/>
    <property type="molecule type" value="Genomic_DNA"/>
</dbReference>
<evidence type="ECO:0000313" key="2">
    <source>
        <dbReference type="EMBL" id="PHN03004.1"/>
    </source>
</evidence>
<name>A0A2D0N3C2_FLAN2</name>
<accession>A0A2D0N3C2</accession>
<keyword evidence="1" id="KW-0812">Transmembrane</keyword>
<dbReference type="RefSeq" id="WP_099153720.1">
    <property type="nucleotide sequence ID" value="NZ_PDUD01000035.1"/>
</dbReference>
<gene>
    <name evidence="2" type="ORF">CRP01_29820</name>
</gene>
<feature type="transmembrane region" description="Helical" evidence="1">
    <location>
        <begin position="54"/>
        <end position="71"/>
    </location>
</feature>
<dbReference type="AlphaFoldDB" id="A0A2D0N3C2"/>
<keyword evidence="1" id="KW-1133">Transmembrane helix</keyword>
<protein>
    <submittedName>
        <fullName evidence="2">Uncharacterized protein</fullName>
    </submittedName>
</protein>
<organism evidence="2 3">
    <name type="scientific">Flavilitoribacter nigricans (strain ATCC 23147 / DSM 23189 / NBRC 102662 / NCIMB 1420 / SS-2)</name>
    <name type="common">Lewinella nigricans</name>
    <dbReference type="NCBI Taxonomy" id="1122177"/>
    <lineage>
        <taxon>Bacteria</taxon>
        <taxon>Pseudomonadati</taxon>
        <taxon>Bacteroidota</taxon>
        <taxon>Saprospiria</taxon>
        <taxon>Saprospirales</taxon>
        <taxon>Lewinellaceae</taxon>
        <taxon>Flavilitoribacter</taxon>
    </lineage>
</organism>